<sequence>MCLCFLLKAPRHHPSDISSVFKKRYSNRGTGLLARNYLQRKNPSALEHELSKALPSS</sequence>
<keyword evidence="2" id="KW-1185">Reference proteome</keyword>
<evidence type="ECO:0000313" key="1">
    <source>
        <dbReference type="EMBL" id="KAK7078208.1"/>
    </source>
</evidence>
<accession>A0AAN8XD42</accession>
<gene>
    <name evidence="1" type="ORF">SK128_004563</name>
</gene>
<reference evidence="1 2" key="1">
    <citation type="submission" date="2023-11" db="EMBL/GenBank/DDBJ databases">
        <title>Halocaridina rubra genome assembly.</title>
        <authorList>
            <person name="Smith C."/>
        </authorList>
    </citation>
    <scope>NUCLEOTIDE SEQUENCE [LARGE SCALE GENOMIC DNA]</scope>
    <source>
        <strain evidence="1">EP-1</strain>
        <tissue evidence="1">Whole</tissue>
    </source>
</reference>
<name>A0AAN8XD42_HALRR</name>
<comment type="caution">
    <text evidence="1">The sequence shown here is derived from an EMBL/GenBank/DDBJ whole genome shotgun (WGS) entry which is preliminary data.</text>
</comment>
<protein>
    <submittedName>
        <fullName evidence="1">Uncharacterized protein</fullName>
    </submittedName>
</protein>
<dbReference type="EMBL" id="JAXCGZ010007949">
    <property type="protein sequence ID" value="KAK7078208.1"/>
    <property type="molecule type" value="Genomic_DNA"/>
</dbReference>
<proteinExistence type="predicted"/>
<dbReference type="AlphaFoldDB" id="A0AAN8XD42"/>
<evidence type="ECO:0000313" key="2">
    <source>
        <dbReference type="Proteomes" id="UP001381693"/>
    </source>
</evidence>
<feature type="non-terminal residue" evidence="1">
    <location>
        <position position="57"/>
    </location>
</feature>
<organism evidence="1 2">
    <name type="scientific">Halocaridina rubra</name>
    <name type="common">Hawaiian red shrimp</name>
    <dbReference type="NCBI Taxonomy" id="373956"/>
    <lineage>
        <taxon>Eukaryota</taxon>
        <taxon>Metazoa</taxon>
        <taxon>Ecdysozoa</taxon>
        <taxon>Arthropoda</taxon>
        <taxon>Crustacea</taxon>
        <taxon>Multicrustacea</taxon>
        <taxon>Malacostraca</taxon>
        <taxon>Eumalacostraca</taxon>
        <taxon>Eucarida</taxon>
        <taxon>Decapoda</taxon>
        <taxon>Pleocyemata</taxon>
        <taxon>Caridea</taxon>
        <taxon>Atyoidea</taxon>
        <taxon>Atyidae</taxon>
        <taxon>Halocaridina</taxon>
    </lineage>
</organism>
<dbReference type="Proteomes" id="UP001381693">
    <property type="component" value="Unassembled WGS sequence"/>
</dbReference>